<dbReference type="FunFam" id="3.40.1010.10:FF:000001">
    <property type="entry name" value="Siroheme synthase"/>
    <property type="match status" value="1"/>
</dbReference>
<evidence type="ECO:0000256" key="2">
    <source>
        <dbReference type="ARBA" id="ARBA00022603"/>
    </source>
</evidence>
<dbReference type="GO" id="GO:0004851">
    <property type="term" value="F:uroporphyrin-III C-methyltransferase activity"/>
    <property type="evidence" value="ECO:0007669"/>
    <property type="project" value="UniProtKB-EC"/>
</dbReference>
<evidence type="ECO:0000256" key="4">
    <source>
        <dbReference type="ARBA" id="ARBA00022691"/>
    </source>
</evidence>
<keyword evidence="5" id="KW-0627">Porphyrin biosynthesis</keyword>
<dbReference type="InterPro" id="IPR006366">
    <property type="entry name" value="CobA/CysG_C"/>
</dbReference>
<dbReference type="EC" id="2.1.1.107" evidence="1"/>
<keyword evidence="3 8" id="KW-0808">Transferase</keyword>
<keyword evidence="4" id="KW-0949">S-adenosyl-L-methionine</keyword>
<evidence type="ECO:0000256" key="7">
    <source>
        <dbReference type="ARBA" id="ARBA00054030"/>
    </source>
</evidence>
<dbReference type="InterPro" id="IPR000878">
    <property type="entry name" value="4pyrrol_Mease"/>
</dbReference>
<protein>
    <recommendedName>
        <fullName evidence="1">uroporphyrinogen-III C-methyltransferase</fullName>
        <ecNumber evidence="1">2.1.1.107</ecNumber>
    </recommendedName>
</protein>
<dbReference type="Gene3D" id="3.30.950.10">
    <property type="entry name" value="Methyltransferase, Cobalt-precorrin-4 Transmethylase, Domain 2"/>
    <property type="match status" value="1"/>
</dbReference>
<dbReference type="InterPro" id="IPR014776">
    <property type="entry name" value="4pyrrole_Mease_sub2"/>
</dbReference>
<dbReference type="GO" id="GO:0019354">
    <property type="term" value="P:siroheme biosynthetic process"/>
    <property type="evidence" value="ECO:0007669"/>
    <property type="project" value="InterPro"/>
</dbReference>
<dbReference type="InterPro" id="IPR035996">
    <property type="entry name" value="4pyrrol_Methylase_sf"/>
</dbReference>
<sequence length="273" mass="29917">MLMEIIVPGIVYLVGAGPGDPELLTVKALRLIKNCDALVHDALIPDEITKEAGKNTEIFHVGKRAGKCSVPQAETNDLILKLAKEGKNVVRLKGGDPFVFSRGGEEISILEKNGISVEIVPGITSGIAAPTYFGIPLTHRDAASSVTFVTGHERVDKEKKTVNWRDLAKSSDSLVIFMGIKNIEFIVEELILGGLDKSTKCAVIQEATLKNQKCLIEKLDNLPDKIKDKKFLAPSIIIIGKIVEFKVNNNITKVSDVYLQDINKVQLYNKSQK</sequence>
<dbReference type="FunFam" id="3.30.950.10:FF:000001">
    <property type="entry name" value="Siroheme synthase"/>
    <property type="match status" value="1"/>
</dbReference>
<evidence type="ECO:0000256" key="1">
    <source>
        <dbReference type="ARBA" id="ARBA00012162"/>
    </source>
</evidence>
<evidence type="ECO:0000256" key="6">
    <source>
        <dbReference type="ARBA" id="ARBA00023444"/>
    </source>
</evidence>
<dbReference type="InterPro" id="IPR003043">
    <property type="entry name" value="Uropor_MeTrfase_CS"/>
</dbReference>
<evidence type="ECO:0000259" key="9">
    <source>
        <dbReference type="Pfam" id="PF00590"/>
    </source>
</evidence>
<dbReference type="SUPFAM" id="SSF53790">
    <property type="entry name" value="Tetrapyrrole methylase"/>
    <property type="match status" value="1"/>
</dbReference>
<dbReference type="PROSITE" id="PS00839">
    <property type="entry name" value="SUMT_1"/>
    <property type="match status" value="1"/>
</dbReference>
<dbReference type="NCBIfam" id="TIGR01469">
    <property type="entry name" value="cobA_cysG_Cterm"/>
    <property type="match status" value="1"/>
</dbReference>
<evidence type="ECO:0000256" key="3">
    <source>
        <dbReference type="ARBA" id="ARBA00022679"/>
    </source>
</evidence>
<evidence type="ECO:0000256" key="5">
    <source>
        <dbReference type="ARBA" id="ARBA00023244"/>
    </source>
</evidence>
<dbReference type="PANTHER" id="PTHR45790">
    <property type="entry name" value="SIROHEME SYNTHASE-RELATED"/>
    <property type="match status" value="1"/>
</dbReference>
<comment type="function">
    <text evidence="7">Catalyzes the two successive C-2 and C-7 methylation reactions involved in the conversion of uroporphyrinogen III to precorrin-2 via the intermediate formation of precorrin-1. It is a step in the biosynthesis of both cobalamin (vitamin B12) and siroheme.</text>
</comment>
<name>Q1PJ78_PROMR</name>
<reference evidence="10" key="1">
    <citation type="journal article" date="2006" name="Science">
        <title>Genomic islands and the ecology and evolution of Prochlorococcus.</title>
        <authorList>
            <person name="Coleman M.L."/>
            <person name="Sullivan M.B."/>
            <person name="Martiny A.C."/>
            <person name="Steglich C."/>
            <person name="Barry K."/>
            <person name="Delong E.F."/>
            <person name="Chisholm S.W."/>
        </authorList>
    </citation>
    <scope>NUCLEOTIDE SEQUENCE</scope>
</reference>
<proteinExistence type="inferred from homology"/>
<dbReference type="PROSITE" id="PS00840">
    <property type="entry name" value="SUMT_2"/>
    <property type="match status" value="1"/>
</dbReference>
<dbReference type="Pfam" id="PF00590">
    <property type="entry name" value="TP_methylase"/>
    <property type="match status" value="1"/>
</dbReference>
<evidence type="ECO:0000256" key="8">
    <source>
        <dbReference type="RuleBase" id="RU003960"/>
    </source>
</evidence>
<dbReference type="InterPro" id="IPR050161">
    <property type="entry name" value="Siro_Cobalamin_biosynth"/>
</dbReference>
<dbReference type="InterPro" id="IPR014777">
    <property type="entry name" value="4pyrrole_Mease_sub1"/>
</dbReference>
<dbReference type="NCBIfam" id="NF004790">
    <property type="entry name" value="PRK06136.1"/>
    <property type="match status" value="1"/>
</dbReference>
<reference evidence="10" key="2">
    <citation type="submission" date="2006-04" db="EMBL/GenBank/DDBJ databases">
        <title>Sequencing of the draft fosmids and assembly of Prochlorococcus marinus environmental genome fragment.</title>
        <authorList>
            <consortium name="US DOE Joint Genome Institute (JGI)"/>
            <person name="Copeland A."/>
            <person name="Lucas S."/>
            <person name="Lapidus A."/>
            <person name="Barry K."/>
            <person name="Detter J.C."/>
            <person name="Glavina T."/>
            <person name="Hammon N."/>
            <person name="Israni S."/>
            <person name="Richardson P."/>
        </authorList>
    </citation>
    <scope>NUCLEOTIDE SEQUENCE</scope>
</reference>
<dbReference type="AlphaFoldDB" id="Q1PJ78"/>
<dbReference type="GO" id="GO:0032259">
    <property type="term" value="P:methylation"/>
    <property type="evidence" value="ECO:0007669"/>
    <property type="project" value="UniProtKB-KW"/>
</dbReference>
<evidence type="ECO:0000313" key="10">
    <source>
        <dbReference type="EMBL" id="ABE11489.1"/>
    </source>
</evidence>
<dbReference type="CDD" id="cd11642">
    <property type="entry name" value="SUMT"/>
    <property type="match status" value="1"/>
</dbReference>
<feature type="domain" description="Tetrapyrrole methylase" evidence="9">
    <location>
        <begin position="11"/>
        <end position="222"/>
    </location>
</feature>
<accession>Q1PJ78</accession>
<gene>
    <name evidence="10" type="primary">coba</name>
    <name evidence="10" type="ORF">HOT0M-8F9_0021</name>
</gene>
<dbReference type="PANTHER" id="PTHR45790:SF3">
    <property type="entry name" value="S-ADENOSYL-L-METHIONINE-DEPENDENT UROPORPHYRINOGEN III METHYLTRANSFERASE, CHLOROPLASTIC"/>
    <property type="match status" value="1"/>
</dbReference>
<dbReference type="EMBL" id="DQ366743">
    <property type="protein sequence ID" value="ABE11489.1"/>
    <property type="molecule type" value="Genomic_DNA"/>
</dbReference>
<organism evidence="10">
    <name type="scientific">uncultured Prochlorococcus marinus clone HOT0M-8F9</name>
    <dbReference type="NCBI Taxonomy" id="379395"/>
    <lineage>
        <taxon>Bacteria</taxon>
        <taxon>Bacillati</taxon>
        <taxon>Cyanobacteriota</taxon>
        <taxon>Cyanophyceae</taxon>
        <taxon>Synechococcales</taxon>
        <taxon>Prochlorococcaceae</taxon>
        <taxon>Prochlorococcus</taxon>
    </lineage>
</organism>
<comment type="similarity">
    <text evidence="8">Belongs to the precorrin methyltransferase family.</text>
</comment>
<keyword evidence="2 8" id="KW-0489">Methyltransferase</keyword>
<comment type="pathway">
    <text evidence="6">Porphyrin-containing compound metabolism.</text>
</comment>
<dbReference type="Gene3D" id="3.40.1010.10">
    <property type="entry name" value="Cobalt-precorrin-4 Transmethylase, Domain 1"/>
    <property type="match status" value="1"/>
</dbReference>